<sequence length="240" mass="26082">MRCDGLARTTVVLRTEDSCMSHIRIHLADSDHFSRAGIAGVLAEANDMVIEHVSDCMSEAVQAAIDLKPDIVILESSLNGTDLLSSIREITEKTPTTKIVVLATRYRRDEISQAYDAGTSGLISKSSISSELPSALRMLTAGYQLFAQPEDGWEPTARIVRRSTQQTAVRKLSERDRSLARLVAAGLTNSQIARIAHISEGSVKLHLARIMEELDVTNRVQLAVIATESGLVSSADLQIA</sequence>
<dbReference type="InterPro" id="IPR001789">
    <property type="entry name" value="Sig_transdc_resp-reg_receiver"/>
</dbReference>
<comment type="caution">
    <text evidence="2">Lacks conserved residue(s) required for the propagation of feature annotation.</text>
</comment>
<name>A0A2N7RZ29_9MICC</name>
<dbReference type="AlphaFoldDB" id="A0A2N7RZ29"/>
<evidence type="ECO:0000259" key="3">
    <source>
        <dbReference type="PROSITE" id="PS50043"/>
    </source>
</evidence>
<dbReference type="SUPFAM" id="SSF46894">
    <property type="entry name" value="C-terminal effector domain of the bipartite response regulators"/>
    <property type="match status" value="1"/>
</dbReference>
<dbReference type="PROSITE" id="PS50043">
    <property type="entry name" value="HTH_LUXR_2"/>
    <property type="match status" value="1"/>
</dbReference>
<dbReference type="InterPro" id="IPR039420">
    <property type="entry name" value="WalR-like"/>
</dbReference>
<dbReference type="GO" id="GO:0003677">
    <property type="term" value="F:DNA binding"/>
    <property type="evidence" value="ECO:0007669"/>
    <property type="project" value="UniProtKB-KW"/>
</dbReference>
<reference evidence="5 6" key="1">
    <citation type="journal article" date="2017" name="Elife">
        <title>Extensive horizontal gene transfer in cheese-associated bacteria.</title>
        <authorList>
            <person name="Bonham K.S."/>
            <person name="Wolfe B.E."/>
            <person name="Dutton R.J."/>
        </authorList>
    </citation>
    <scope>NUCLEOTIDE SEQUENCE [LARGE SCALE GENOMIC DNA]</scope>
    <source>
        <strain evidence="5 6">JB182</strain>
    </source>
</reference>
<protein>
    <submittedName>
        <fullName evidence="5">DNA-binding response regulator</fullName>
    </submittedName>
</protein>
<dbReference type="EMBL" id="PNQX01000003">
    <property type="protein sequence ID" value="PMQ19131.1"/>
    <property type="molecule type" value="Genomic_DNA"/>
</dbReference>
<evidence type="ECO:0000256" key="2">
    <source>
        <dbReference type="PROSITE-ProRule" id="PRU00169"/>
    </source>
</evidence>
<dbReference type="PANTHER" id="PTHR43214:SF43">
    <property type="entry name" value="TWO-COMPONENT RESPONSE REGULATOR"/>
    <property type="match status" value="1"/>
</dbReference>
<proteinExistence type="predicted"/>
<dbReference type="InterPro" id="IPR011006">
    <property type="entry name" value="CheY-like_superfamily"/>
</dbReference>
<feature type="domain" description="HTH luxR-type" evidence="3">
    <location>
        <begin position="165"/>
        <end position="230"/>
    </location>
</feature>
<dbReference type="Gene3D" id="3.40.50.2300">
    <property type="match status" value="1"/>
</dbReference>
<evidence type="ECO:0000256" key="1">
    <source>
        <dbReference type="ARBA" id="ARBA00023125"/>
    </source>
</evidence>
<dbReference type="PRINTS" id="PR00038">
    <property type="entry name" value="HTHLUXR"/>
</dbReference>
<dbReference type="InterPro" id="IPR000792">
    <property type="entry name" value="Tscrpt_reg_LuxR_C"/>
</dbReference>
<dbReference type="SMART" id="SM00448">
    <property type="entry name" value="REC"/>
    <property type="match status" value="1"/>
</dbReference>
<dbReference type="Proteomes" id="UP000235739">
    <property type="component" value="Unassembled WGS sequence"/>
</dbReference>
<dbReference type="SMART" id="SM00421">
    <property type="entry name" value="HTH_LUXR"/>
    <property type="match status" value="1"/>
</dbReference>
<dbReference type="GO" id="GO:0006355">
    <property type="term" value="P:regulation of DNA-templated transcription"/>
    <property type="evidence" value="ECO:0007669"/>
    <property type="project" value="InterPro"/>
</dbReference>
<dbReference type="PROSITE" id="PS50110">
    <property type="entry name" value="RESPONSE_REGULATORY"/>
    <property type="match status" value="1"/>
</dbReference>
<dbReference type="Pfam" id="PF00072">
    <property type="entry name" value="Response_reg"/>
    <property type="match status" value="1"/>
</dbReference>
<feature type="domain" description="Response regulatory" evidence="4">
    <location>
        <begin position="24"/>
        <end position="140"/>
    </location>
</feature>
<gene>
    <name evidence="5" type="ORF">CIK84_17505</name>
</gene>
<evidence type="ECO:0000313" key="5">
    <source>
        <dbReference type="EMBL" id="PMQ19131.1"/>
    </source>
</evidence>
<comment type="caution">
    <text evidence="5">The sequence shown here is derived from an EMBL/GenBank/DDBJ whole genome shotgun (WGS) entry which is preliminary data.</text>
</comment>
<dbReference type="InterPro" id="IPR016032">
    <property type="entry name" value="Sig_transdc_resp-reg_C-effctor"/>
</dbReference>
<organism evidence="5 6">
    <name type="scientific">Glutamicibacter arilaitensis</name>
    <dbReference type="NCBI Taxonomy" id="256701"/>
    <lineage>
        <taxon>Bacteria</taxon>
        <taxon>Bacillati</taxon>
        <taxon>Actinomycetota</taxon>
        <taxon>Actinomycetes</taxon>
        <taxon>Micrococcales</taxon>
        <taxon>Micrococcaceae</taxon>
        <taxon>Glutamicibacter</taxon>
    </lineage>
</organism>
<dbReference type="SUPFAM" id="SSF52172">
    <property type="entry name" value="CheY-like"/>
    <property type="match status" value="1"/>
</dbReference>
<dbReference type="Pfam" id="PF00196">
    <property type="entry name" value="GerE"/>
    <property type="match status" value="1"/>
</dbReference>
<dbReference type="CDD" id="cd06170">
    <property type="entry name" value="LuxR_C_like"/>
    <property type="match status" value="1"/>
</dbReference>
<evidence type="ECO:0000313" key="6">
    <source>
        <dbReference type="Proteomes" id="UP000235739"/>
    </source>
</evidence>
<keyword evidence="1 5" id="KW-0238">DNA-binding</keyword>
<accession>A0A2N7RZ29</accession>
<dbReference type="PANTHER" id="PTHR43214">
    <property type="entry name" value="TWO-COMPONENT RESPONSE REGULATOR"/>
    <property type="match status" value="1"/>
</dbReference>
<dbReference type="GO" id="GO:0000160">
    <property type="term" value="P:phosphorelay signal transduction system"/>
    <property type="evidence" value="ECO:0007669"/>
    <property type="project" value="InterPro"/>
</dbReference>
<evidence type="ECO:0000259" key="4">
    <source>
        <dbReference type="PROSITE" id="PS50110"/>
    </source>
</evidence>